<dbReference type="AlphaFoldDB" id="A0A9D4LF96"/>
<comment type="caution">
    <text evidence="1">The sequence shown here is derived from an EMBL/GenBank/DDBJ whole genome shotgun (WGS) entry which is preliminary data.</text>
</comment>
<gene>
    <name evidence="1" type="ORF">DPMN_099260</name>
</gene>
<sequence length="51" mass="5241">MGTPAGFSYASVEVQSGSQIATYVTPTVPISQEALQVTGILMTDGTMTFVG</sequence>
<keyword evidence="2" id="KW-1185">Reference proteome</keyword>
<dbReference type="Proteomes" id="UP000828390">
    <property type="component" value="Unassembled WGS sequence"/>
</dbReference>
<reference evidence="1" key="2">
    <citation type="submission" date="2020-11" db="EMBL/GenBank/DDBJ databases">
        <authorList>
            <person name="McCartney M.A."/>
            <person name="Auch B."/>
            <person name="Kono T."/>
            <person name="Mallez S."/>
            <person name="Becker A."/>
            <person name="Gohl D.M."/>
            <person name="Silverstein K.A.T."/>
            <person name="Koren S."/>
            <person name="Bechman K.B."/>
            <person name="Herman A."/>
            <person name="Abrahante J.E."/>
            <person name="Garbe J."/>
        </authorList>
    </citation>
    <scope>NUCLEOTIDE SEQUENCE</scope>
    <source>
        <strain evidence="1">Duluth1</strain>
        <tissue evidence="1">Whole animal</tissue>
    </source>
</reference>
<protein>
    <submittedName>
        <fullName evidence="1">Uncharacterized protein</fullName>
    </submittedName>
</protein>
<organism evidence="1 2">
    <name type="scientific">Dreissena polymorpha</name>
    <name type="common">Zebra mussel</name>
    <name type="synonym">Mytilus polymorpha</name>
    <dbReference type="NCBI Taxonomy" id="45954"/>
    <lineage>
        <taxon>Eukaryota</taxon>
        <taxon>Metazoa</taxon>
        <taxon>Spiralia</taxon>
        <taxon>Lophotrochozoa</taxon>
        <taxon>Mollusca</taxon>
        <taxon>Bivalvia</taxon>
        <taxon>Autobranchia</taxon>
        <taxon>Heteroconchia</taxon>
        <taxon>Euheterodonta</taxon>
        <taxon>Imparidentia</taxon>
        <taxon>Neoheterodontei</taxon>
        <taxon>Myida</taxon>
        <taxon>Dreissenoidea</taxon>
        <taxon>Dreissenidae</taxon>
        <taxon>Dreissena</taxon>
    </lineage>
</organism>
<reference evidence="1" key="1">
    <citation type="journal article" date="2019" name="bioRxiv">
        <title>The Genome of the Zebra Mussel, Dreissena polymorpha: A Resource for Invasive Species Research.</title>
        <authorList>
            <person name="McCartney M.A."/>
            <person name="Auch B."/>
            <person name="Kono T."/>
            <person name="Mallez S."/>
            <person name="Zhang Y."/>
            <person name="Obille A."/>
            <person name="Becker A."/>
            <person name="Abrahante J.E."/>
            <person name="Garbe J."/>
            <person name="Badalamenti J.P."/>
            <person name="Herman A."/>
            <person name="Mangelson H."/>
            <person name="Liachko I."/>
            <person name="Sullivan S."/>
            <person name="Sone E.D."/>
            <person name="Koren S."/>
            <person name="Silverstein K.A.T."/>
            <person name="Beckman K.B."/>
            <person name="Gohl D.M."/>
        </authorList>
    </citation>
    <scope>NUCLEOTIDE SEQUENCE</scope>
    <source>
        <strain evidence="1">Duluth1</strain>
        <tissue evidence="1">Whole animal</tissue>
    </source>
</reference>
<accession>A0A9D4LF96</accession>
<evidence type="ECO:0000313" key="2">
    <source>
        <dbReference type="Proteomes" id="UP000828390"/>
    </source>
</evidence>
<name>A0A9D4LF96_DREPO</name>
<proteinExistence type="predicted"/>
<evidence type="ECO:0000313" key="1">
    <source>
        <dbReference type="EMBL" id="KAH3856668.1"/>
    </source>
</evidence>
<dbReference type="EMBL" id="JAIWYP010000003">
    <property type="protein sequence ID" value="KAH3856668.1"/>
    <property type="molecule type" value="Genomic_DNA"/>
</dbReference>